<comment type="caution">
    <text evidence="2">The sequence shown here is derived from an EMBL/GenBank/DDBJ whole genome shotgun (WGS) entry which is preliminary data.</text>
</comment>
<evidence type="ECO:0000313" key="2">
    <source>
        <dbReference type="EMBL" id="GMA35266.1"/>
    </source>
</evidence>
<reference evidence="3" key="1">
    <citation type="journal article" date="2019" name="Int. J. Syst. Evol. Microbiol.">
        <title>The Global Catalogue of Microorganisms (GCM) 10K type strain sequencing project: providing services to taxonomists for standard genome sequencing and annotation.</title>
        <authorList>
            <consortium name="The Broad Institute Genomics Platform"/>
            <consortium name="The Broad Institute Genome Sequencing Center for Infectious Disease"/>
            <person name="Wu L."/>
            <person name="Ma J."/>
        </authorList>
    </citation>
    <scope>NUCLEOTIDE SEQUENCE [LARGE SCALE GENOMIC DNA]</scope>
    <source>
        <strain evidence="3">NBRC 112299</strain>
    </source>
</reference>
<accession>A0ABQ6IDD4</accession>
<name>A0ABQ6IDD4_9MICO</name>
<sequence length="115" mass="12339">MWRRWRRRGPSAEGQAAPVANDPARALADAVAMLDAGLPPERAWAMAGVEVDADGAPAASAFREDPGLGDAVAAAVRLAGEGECRSRVCCAVSWWWCTPGGRRPMRVRRPSRDRA</sequence>
<keyword evidence="3" id="KW-1185">Reference proteome</keyword>
<dbReference type="EMBL" id="BSUN01000001">
    <property type="protein sequence ID" value="GMA35266.1"/>
    <property type="molecule type" value="Genomic_DNA"/>
</dbReference>
<dbReference type="RefSeq" id="WP_284327874.1">
    <property type="nucleotide sequence ID" value="NZ_BSUN01000001.1"/>
</dbReference>
<organism evidence="2 3">
    <name type="scientific">Demequina litorisediminis</name>
    <dbReference type="NCBI Taxonomy" id="1849022"/>
    <lineage>
        <taxon>Bacteria</taxon>
        <taxon>Bacillati</taxon>
        <taxon>Actinomycetota</taxon>
        <taxon>Actinomycetes</taxon>
        <taxon>Micrococcales</taxon>
        <taxon>Demequinaceae</taxon>
        <taxon>Demequina</taxon>
    </lineage>
</organism>
<evidence type="ECO:0000256" key="1">
    <source>
        <dbReference type="SAM" id="MobiDB-lite"/>
    </source>
</evidence>
<dbReference type="Proteomes" id="UP001157125">
    <property type="component" value="Unassembled WGS sequence"/>
</dbReference>
<proteinExistence type="predicted"/>
<evidence type="ECO:0000313" key="3">
    <source>
        <dbReference type="Proteomes" id="UP001157125"/>
    </source>
</evidence>
<gene>
    <name evidence="2" type="ORF">GCM10025876_14700</name>
</gene>
<feature type="region of interest" description="Disordered" evidence="1">
    <location>
        <begin position="1"/>
        <end position="21"/>
    </location>
</feature>
<protein>
    <submittedName>
        <fullName evidence="2">Uncharacterized protein</fullName>
    </submittedName>
</protein>